<organism evidence="3 4">
    <name type="scientific">Halosegnis marinus</name>
    <dbReference type="NCBI Taxonomy" id="3034023"/>
    <lineage>
        <taxon>Archaea</taxon>
        <taxon>Methanobacteriati</taxon>
        <taxon>Methanobacteriota</taxon>
        <taxon>Stenosarchaea group</taxon>
        <taxon>Halobacteria</taxon>
        <taxon>Halobacteriales</taxon>
        <taxon>Natronomonadaceae</taxon>
        <taxon>Halosegnis</taxon>
    </lineage>
</organism>
<dbReference type="RefSeq" id="WP_276234072.1">
    <property type="nucleotide sequence ID" value="NZ_CP119802.1"/>
</dbReference>
<keyword evidence="2" id="KW-0472">Membrane</keyword>
<feature type="region of interest" description="Disordered" evidence="1">
    <location>
        <begin position="267"/>
        <end position="286"/>
    </location>
</feature>
<evidence type="ECO:0000256" key="1">
    <source>
        <dbReference type="SAM" id="MobiDB-lite"/>
    </source>
</evidence>
<comment type="caution">
    <text evidence="3">The sequence shown here is derived from an EMBL/GenBank/DDBJ whole genome shotgun (WGS) entry which is preliminary data.</text>
</comment>
<dbReference type="GeneID" id="79267630"/>
<reference evidence="3 4" key="1">
    <citation type="journal article" date="2019" name="Int. J. Syst. Evol. Microbiol.">
        <title>The Global Catalogue of Microorganisms (GCM) 10K type strain sequencing project: providing services to taxonomists for standard genome sequencing and annotation.</title>
        <authorList>
            <consortium name="The Broad Institute Genomics Platform"/>
            <consortium name="The Broad Institute Genome Sequencing Center for Infectious Disease"/>
            <person name="Wu L."/>
            <person name="Ma J."/>
        </authorList>
    </citation>
    <scope>NUCLEOTIDE SEQUENCE [LARGE SCALE GENOMIC DNA]</scope>
    <source>
        <strain evidence="3 4">DT85</strain>
    </source>
</reference>
<name>A0ABD5ZRY1_9EURY</name>
<feature type="transmembrane region" description="Helical" evidence="2">
    <location>
        <begin position="231"/>
        <end position="254"/>
    </location>
</feature>
<keyword evidence="2" id="KW-0812">Transmembrane</keyword>
<accession>A0ABD5ZRY1</accession>
<evidence type="ECO:0000256" key="2">
    <source>
        <dbReference type="SAM" id="Phobius"/>
    </source>
</evidence>
<proteinExistence type="predicted"/>
<dbReference type="AlphaFoldDB" id="A0ABD5ZRY1"/>
<keyword evidence="2" id="KW-1133">Transmembrane helix</keyword>
<gene>
    <name evidence="3" type="ORF">ACFQJ4_11435</name>
</gene>
<dbReference type="Pfam" id="PF19119">
    <property type="entry name" value="DUF5803"/>
    <property type="match status" value="1"/>
</dbReference>
<keyword evidence="4" id="KW-1185">Reference proteome</keyword>
<dbReference type="PROSITE" id="PS51257">
    <property type="entry name" value="PROKAR_LIPOPROTEIN"/>
    <property type="match status" value="1"/>
</dbReference>
<evidence type="ECO:0000313" key="4">
    <source>
        <dbReference type="Proteomes" id="UP001596398"/>
    </source>
</evidence>
<evidence type="ECO:0000313" key="3">
    <source>
        <dbReference type="EMBL" id="MFC7235929.1"/>
    </source>
</evidence>
<feature type="compositionally biased region" description="Acidic residues" evidence="1">
    <location>
        <begin position="267"/>
        <end position="278"/>
    </location>
</feature>
<dbReference type="Proteomes" id="UP001596398">
    <property type="component" value="Unassembled WGS sequence"/>
</dbReference>
<dbReference type="EMBL" id="JBHTAP010000001">
    <property type="protein sequence ID" value="MFC7235929.1"/>
    <property type="molecule type" value="Genomic_DNA"/>
</dbReference>
<protein>
    <submittedName>
        <fullName evidence="3">DUF5803 family protein</fullName>
    </submittedName>
</protein>
<dbReference type="InterPro" id="IPR043826">
    <property type="entry name" value="DUF5803"/>
</dbReference>
<sequence>MNRRVLAGFAALALLAVTAGCSGFLGPGQANPSDLAASETYEWNESADAYLEVNRNNVTAVYRVANRTTGRLNATDPTVEIYTRDTLGTEQPETVSAVQFRYPNGTHVAFREADGNATAYVTYPNGTSRAAPDLLTVDRTRRRTVVGLPANDTGKLGVTTPKNGKQVAMPAYVAGSYEMVLPENAEVGVPLLGQVRPGATERELVDGRVRIRWESLTASNLVVRYYLGRDLLLFGALAVGGTALALGGAAYFVYQLRETRRRREEVALDVETGDDDRDDGPPPGMR</sequence>